<dbReference type="PANTHER" id="PTHR43757">
    <property type="entry name" value="AMINOMETHYLTRANSFERASE"/>
    <property type="match status" value="1"/>
</dbReference>
<dbReference type="InterPro" id="IPR036188">
    <property type="entry name" value="FAD/NAD-bd_sf"/>
</dbReference>
<dbReference type="EMBL" id="JH712360">
    <property type="protein sequence ID" value="EFO22970.2"/>
    <property type="molecule type" value="Genomic_DNA"/>
</dbReference>
<dbReference type="OrthoDB" id="429143at2759"/>
<dbReference type="InterPro" id="IPR029043">
    <property type="entry name" value="GcvT/YgfZ_C"/>
</dbReference>
<proteinExistence type="inferred from homology"/>
<dbReference type="Gene3D" id="4.10.1250.10">
    <property type="entry name" value="Aminomethyltransferase fragment"/>
    <property type="match status" value="1"/>
</dbReference>
<dbReference type="InterPro" id="IPR027266">
    <property type="entry name" value="TrmE/GcvT-like"/>
</dbReference>
<evidence type="ECO:0000256" key="1">
    <source>
        <dbReference type="ARBA" id="ARBA00008609"/>
    </source>
</evidence>
<name>A0A1S0TZV2_LOALO</name>
<sequence>MADVIVGGDGNDMHIIWRNMAFCVGQSGVTSVSAGLVTPPLHWQDLAKQYMAKHSLDLYADSWQFSLNDVALDPIGLCQALRKRDRNHGVQIFEQCFVEEVVVDKEQKVVGVIQIKDNLKLNAMLMPLGLGTEYGELVCSAESYTANKYRVIGETAQIQGYYVATGFSGQGLAFAGGARNLVAGLVCGETLAVDIARLEVTPLTDLHTHPQYLIERIPEVAGITQYSVVQNVYERLMERGKEYGVMHEGYYALRQLRIEKFFVCWGQDIPTNITPFECGRTYRIDFNKDFIGKGALLEQKRSGTQKRFVQLLVGNYDLYYNPWPKGGELIYRYGEPIGRTTSAAFGYTLDCQFVIFADEEEANKYMIIYNIENIFGCAFMKTLFLFLDRI</sequence>
<accession>A0A1S0TZV2</accession>
<dbReference type="InParanoid" id="A0A1S0TZV2"/>
<dbReference type="SUPFAM" id="SSF101790">
    <property type="entry name" value="Aminomethyltransferase beta-barrel domain"/>
    <property type="match status" value="1"/>
</dbReference>
<dbReference type="Gene3D" id="3.30.1360.120">
    <property type="entry name" value="Probable tRNA modification gtpase trme, domain 1"/>
    <property type="match status" value="1"/>
</dbReference>
<dbReference type="Gene3D" id="3.50.50.60">
    <property type="entry name" value="FAD/NAD(P)-binding domain"/>
    <property type="match status" value="1"/>
</dbReference>
<gene>
    <name evidence="3" type="ORF">LOAG_05513</name>
</gene>
<feature type="domain" description="GCVT N-terminal" evidence="2">
    <location>
        <begin position="229"/>
        <end position="288"/>
    </location>
</feature>
<dbReference type="GeneID" id="9942926"/>
<dbReference type="InterPro" id="IPR006222">
    <property type="entry name" value="GCVT_N"/>
</dbReference>
<protein>
    <recommendedName>
        <fullName evidence="2">GCVT N-terminal domain-containing protein</fullName>
    </recommendedName>
</protein>
<dbReference type="SUPFAM" id="SSF103025">
    <property type="entry name" value="Folate-binding domain"/>
    <property type="match status" value="1"/>
</dbReference>
<dbReference type="RefSeq" id="XP_020302827.1">
    <property type="nucleotide sequence ID" value="XM_020446882.1"/>
</dbReference>
<dbReference type="CTD" id="9942926"/>
<dbReference type="PANTHER" id="PTHR43757:SF15">
    <property type="entry name" value="PYRUVATE DEHYDROGENASE PHOSPHATASE REGULATORY SUBUNIT, MITOCHONDRIAL-LIKE"/>
    <property type="match status" value="1"/>
</dbReference>
<dbReference type="KEGG" id="loa:LOAG_05513"/>
<evidence type="ECO:0000259" key="2">
    <source>
        <dbReference type="Pfam" id="PF01571"/>
    </source>
</evidence>
<comment type="similarity">
    <text evidence="1">Belongs to the GcvT family.</text>
</comment>
<dbReference type="GO" id="GO:0005739">
    <property type="term" value="C:mitochondrion"/>
    <property type="evidence" value="ECO:0007669"/>
    <property type="project" value="TreeGrafter"/>
</dbReference>
<dbReference type="SUPFAM" id="SSF51905">
    <property type="entry name" value="FAD/NAD(P)-binding domain"/>
    <property type="match status" value="1"/>
</dbReference>
<dbReference type="InterPro" id="IPR028896">
    <property type="entry name" value="GcvT/YgfZ/DmdA"/>
</dbReference>
<evidence type="ECO:0000313" key="3">
    <source>
        <dbReference type="EMBL" id="EFO22970.2"/>
    </source>
</evidence>
<organism evidence="3">
    <name type="scientific">Loa loa</name>
    <name type="common">Eye worm</name>
    <name type="synonym">Filaria loa</name>
    <dbReference type="NCBI Taxonomy" id="7209"/>
    <lineage>
        <taxon>Eukaryota</taxon>
        <taxon>Metazoa</taxon>
        <taxon>Ecdysozoa</taxon>
        <taxon>Nematoda</taxon>
        <taxon>Chromadorea</taxon>
        <taxon>Rhabditida</taxon>
        <taxon>Spirurina</taxon>
        <taxon>Spiruromorpha</taxon>
        <taxon>Filarioidea</taxon>
        <taxon>Onchocercidae</taxon>
        <taxon>Loa</taxon>
    </lineage>
</organism>
<dbReference type="Pfam" id="PF01571">
    <property type="entry name" value="GCV_T"/>
    <property type="match status" value="1"/>
</dbReference>
<dbReference type="AlphaFoldDB" id="A0A1S0TZV2"/>
<dbReference type="Gene3D" id="2.40.30.110">
    <property type="entry name" value="Aminomethyltransferase beta-barrel domains"/>
    <property type="match status" value="1"/>
</dbReference>
<reference evidence="3" key="1">
    <citation type="submission" date="2012-04" db="EMBL/GenBank/DDBJ databases">
        <title>The Genome Sequence of Loa loa.</title>
        <authorList>
            <consortium name="The Broad Institute Genome Sequencing Platform"/>
            <consortium name="Broad Institute Genome Sequencing Center for Infectious Disease"/>
            <person name="Nutman T.B."/>
            <person name="Fink D.L."/>
            <person name="Russ C."/>
            <person name="Young S."/>
            <person name="Zeng Q."/>
            <person name="Gargeya S."/>
            <person name="Alvarado L."/>
            <person name="Berlin A."/>
            <person name="Chapman S.B."/>
            <person name="Chen Z."/>
            <person name="Freedman E."/>
            <person name="Gellesch M."/>
            <person name="Goldberg J."/>
            <person name="Griggs A."/>
            <person name="Gujja S."/>
            <person name="Heilman E.R."/>
            <person name="Heiman D."/>
            <person name="Howarth C."/>
            <person name="Mehta T."/>
            <person name="Neiman D."/>
            <person name="Pearson M."/>
            <person name="Roberts A."/>
            <person name="Saif S."/>
            <person name="Shea T."/>
            <person name="Shenoy N."/>
            <person name="Sisk P."/>
            <person name="Stolte C."/>
            <person name="Sykes S."/>
            <person name="White J."/>
            <person name="Yandava C."/>
            <person name="Haas B."/>
            <person name="Henn M.R."/>
            <person name="Nusbaum C."/>
            <person name="Birren B."/>
        </authorList>
    </citation>
    <scope>NUCLEOTIDE SEQUENCE [LARGE SCALE GENOMIC DNA]</scope>
</reference>